<dbReference type="AlphaFoldDB" id="U6RFQ0"/>
<dbReference type="GO" id="GO:0055129">
    <property type="term" value="P:L-proline biosynthetic process"/>
    <property type="evidence" value="ECO:0007669"/>
    <property type="project" value="UniProtKB-UniRule"/>
</dbReference>
<dbReference type="OrthoDB" id="9805754at2"/>
<dbReference type="GO" id="GO:0005737">
    <property type="term" value="C:cytoplasm"/>
    <property type="evidence" value="ECO:0007669"/>
    <property type="project" value="UniProtKB-SubCell"/>
</dbReference>
<keyword evidence="4" id="KW-0641">Proline biosynthesis</keyword>
<evidence type="ECO:0000256" key="3">
    <source>
        <dbReference type="ARBA" id="ARBA00023002"/>
    </source>
</evidence>
<dbReference type="GO" id="GO:0004735">
    <property type="term" value="F:pyrroline-5-carboxylate reductase activity"/>
    <property type="evidence" value="ECO:0007669"/>
    <property type="project" value="UniProtKB-UniRule"/>
</dbReference>
<evidence type="ECO:0000313" key="9">
    <source>
        <dbReference type="EMBL" id="EOA54023.1"/>
    </source>
</evidence>
<dbReference type="PATRIC" id="fig|1121098.3.peg.2530"/>
<protein>
    <recommendedName>
        <fullName evidence="4 5">Pyrroline-5-carboxylate reductase</fullName>
        <shortName evidence="4">P5C reductase</shortName>
        <shortName evidence="4">P5CR</shortName>
        <ecNumber evidence="4 5">1.5.1.2</ecNumber>
    </recommendedName>
    <alternativeName>
        <fullName evidence="4">PCA reductase</fullName>
    </alternativeName>
</protein>
<proteinExistence type="inferred from homology"/>
<comment type="pathway">
    <text evidence="4">Amino-acid biosynthesis; L-proline biosynthesis; L-proline from L-glutamate 5-semialdehyde: step 1/1.</text>
</comment>
<comment type="caution">
    <text evidence="9">The sequence shown here is derived from an EMBL/GenBank/DDBJ whole genome shotgun (WGS) entry which is preliminary data.</text>
</comment>
<keyword evidence="4" id="KW-0028">Amino-acid biosynthesis</keyword>
<dbReference type="SUPFAM" id="SSF48179">
    <property type="entry name" value="6-phosphogluconate dehydrogenase C-terminal domain-like"/>
    <property type="match status" value="1"/>
</dbReference>
<dbReference type="HAMAP" id="MF_01925">
    <property type="entry name" value="P5C_reductase"/>
    <property type="match status" value="1"/>
</dbReference>
<dbReference type="InterPro" id="IPR029036">
    <property type="entry name" value="P5CR_dimer"/>
</dbReference>
<dbReference type="SUPFAM" id="SSF51735">
    <property type="entry name" value="NAD(P)-binding Rossmann-fold domains"/>
    <property type="match status" value="1"/>
</dbReference>
<dbReference type="PANTHER" id="PTHR11645:SF0">
    <property type="entry name" value="PYRROLINE-5-CARBOXYLATE REDUCTASE 3"/>
    <property type="match status" value="1"/>
</dbReference>
<keyword evidence="10" id="KW-1185">Reference proteome</keyword>
<evidence type="ECO:0000256" key="5">
    <source>
        <dbReference type="NCBIfam" id="TIGR00112"/>
    </source>
</evidence>
<organism evidence="9 10">
    <name type="scientific">Phocaeicola massiliensis B84634 = Timone 84634 = DSM 17679 = JCM 13223</name>
    <dbReference type="NCBI Taxonomy" id="1121098"/>
    <lineage>
        <taxon>Bacteria</taxon>
        <taxon>Pseudomonadati</taxon>
        <taxon>Bacteroidota</taxon>
        <taxon>Bacteroidia</taxon>
        <taxon>Bacteroidales</taxon>
        <taxon>Bacteroidaceae</taxon>
        <taxon>Phocaeicola</taxon>
    </lineage>
</organism>
<dbReference type="Pfam" id="PF14748">
    <property type="entry name" value="P5CR_dimer"/>
    <property type="match status" value="1"/>
</dbReference>
<dbReference type="InterPro" id="IPR036291">
    <property type="entry name" value="NAD(P)-bd_dom_sf"/>
</dbReference>
<dbReference type="eggNOG" id="COG0345">
    <property type="taxonomic scope" value="Bacteria"/>
</dbReference>
<evidence type="ECO:0000256" key="1">
    <source>
        <dbReference type="ARBA" id="ARBA00005525"/>
    </source>
</evidence>
<comment type="subcellular location">
    <subcellularLocation>
        <location evidence="4">Cytoplasm</location>
    </subcellularLocation>
</comment>
<comment type="function">
    <text evidence="4">Catalyzes the reduction of 1-pyrroline-5-carboxylate (PCA) to L-proline.</text>
</comment>
<dbReference type="STRING" id="1121098.HMPREF1534_02495"/>
<evidence type="ECO:0000259" key="8">
    <source>
        <dbReference type="Pfam" id="PF14748"/>
    </source>
</evidence>
<dbReference type="InterPro" id="IPR028939">
    <property type="entry name" value="P5C_Rdtase_cat_N"/>
</dbReference>
<evidence type="ECO:0000256" key="6">
    <source>
        <dbReference type="PIRSR" id="PIRSR000193-1"/>
    </source>
</evidence>
<dbReference type="GeneID" id="60061578"/>
<dbReference type="UniPathway" id="UPA00098">
    <property type="reaction ID" value="UER00361"/>
</dbReference>
<evidence type="ECO:0000256" key="4">
    <source>
        <dbReference type="HAMAP-Rule" id="MF_01925"/>
    </source>
</evidence>
<accession>U6RFQ0</accession>
<keyword evidence="3 4" id="KW-0560">Oxidoreductase</keyword>
<keyword evidence="4" id="KW-0963">Cytoplasm</keyword>
<feature type="domain" description="Pyrroline-5-carboxylate reductase dimerisation" evidence="8">
    <location>
        <begin position="158"/>
        <end position="254"/>
    </location>
</feature>
<dbReference type="Gene3D" id="1.10.3730.10">
    <property type="entry name" value="ProC C-terminal domain-like"/>
    <property type="match status" value="1"/>
</dbReference>
<feature type="binding site" evidence="6">
    <location>
        <position position="56"/>
    </location>
    <ligand>
        <name>NADPH</name>
        <dbReference type="ChEBI" id="CHEBI:57783"/>
    </ligand>
</feature>
<reference evidence="9 10" key="1">
    <citation type="submission" date="2013-04" db="EMBL/GenBank/DDBJ databases">
        <title>The Genome Sequence of Bacteroides massiliensis DSM 17679.</title>
        <authorList>
            <consortium name="The Broad Institute Genomics Platform"/>
            <person name="Earl A."/>
            <person name="Ward D."/>
            <person name="Feldgarden M."/>
            <person name="Gevers D."/>
            <person name="Martens E."/>
            <person name="Fenner L."/>
            <person name="Roux V."/>
            <person name="Mallet M.N."/>
            <person name="Raoult D."/>
            <person name="Walker B."/>
            <person name="Young S."/>
            <person name="Zeng Q."/>
            <person name="Gargeya S."/>
            <person name="Fitzgerald M."/>
            <person name="Haas B."/>
            <person name="Abouelleil A."/>
            <person name="Allen A.W."/>
            <person name="Alvarado L."/>
            <person name="Arachchi H.M."/>
            <person name="Berlin A.M."/>
            <person name="Chapman S.B."/>
            <person name="Gainer-Dewar J."/>
            <person name="Goldberg J."/>
            <person name="Griggs A."/>
            <person name="Gujja S."/>
            <person name="Hansen M."/>
            <person name="Howarth C."/>
            <person name="Imamovic A."/>
            <person name="Ireland A."/>
            <person name="Larimer J."/>
            <person name="McCowan C."/>
            <person name="Murphy C."/>
            <person name="Pearson M."/>
            <person name="Poon T.W."/>
            <person name="Priest M."/>
            <person name="Roberts A."/>
            <person name="Saif S."/>
            <person name="Shea T."/>
            <person name="Sisk P."/>
            <person name="Sykes S."/>
            <person name="Wortman J."/>
            <person name="Nusbaum C."/>
            <person name="Birren B."/>
        </authorList>
    </citation>
    <scope>NUCLEOTIDE SEQUENCE [LARGE SCALE GENOMIC DNA]</scope>
    <source>
        <strain evidence="10">B84634 / Timone 84634 / DSM 17679 / JCM 13223</strain>
    </source>
</reference>
<name>U6RFQ0_9BACT</name>
<dbReference type="HOGENOM" id="CLU_042344_1_2_10"/>
<sequence>MKVAIIGAGNMGGAIARGLAQGTIIPASDVTVADPFSGNLETLQADYPEIRVTTENPKAIEDADIVILAVKPWLIDQILSVIRLEPRQVLVSIAGGVTFEQLVNSVGPEQTIFRLIPNTAISERQSMTLIASRNASKEQEQLMLDIFNELGMAMLIPESQMGATTALTSCGIAYVLKYIQAAMQAGIEMGVCPKDAQKMVAQSVKGAAELILNNDTHPSVEIDKVTTPGGITIKGINELDHAGFTSAVIKAIKAGNVE</sequence>
<dbReference type="PANTHER" id="PTHR11645">
    <property type="entry name" value="PYRROLINE-5-CARBOXYLATE REDUCTASE"/>
    <property type="match status" value="1"/>
</dbReference>
<evidence type="ECO:0000256" key="2">
    <source>
        <dbReference type="ARBA" id="ARBA00022857"/>
    </source>
</evidence>
<evidence type="ECO:0000259" key="7">
    <source>
        <dbReference type="Pfam" id="PF03807"/>
    </source>
</evidence>
<gene>
    <name evidence="4" type="primary">proC</name>
    <name evidence="9" type="ORF">HMPREF1534_02495</name>
</gene>
<keyword evidence="2 4" id="KW-0521">NADP</keyword>
<dbReference type="PIRSF" id="PIRSF000193">
    <property type="entry name" value="Pyrrol-5-carb_rd"/>
    <property type="match status" value="1"/>
</dbReference>
<comment type="catalytic activity">
    <reaction evidence="4">
        <text>L-proline + NADP(+) = (S)-1-pyrroline-5-carboxylate + NADPH + 2 H(+)</text>
        <dbReference type="Rhea" id="RHEA:14109"/>
        <dbReference type="ChEBI" id="CHEBI:15378"/>
        <dbReference type="ChEBI" id="CHEBI:17388"/>
        <dbReference type="ChEBI" id="CHEBI:57783"/>
        <dbReference type="ChEBI" id="CHEBI:58349"/>
        <dbReference type="ChEBI" id="CHEBI:60039"/>
        <dbReference type="EC" id="1.5.1.2"/>
    </reaction>
</comment>
<dbReference type="InterPro" id="IPR000304">
    <property type="entry name" value="Pyrroline-COOH_reductase"/>
</dbReference>
<feature type="domain" description="Pyrroline-5-carboxylate reductase catalytic N-terminal" evidence="7">
    <location>
        <begin position="2"/>
        <end position="94"/>
    </location>
</feature>
<comment type="similarity">
    <text evidence="1 4">Belongs to the pyrroline-5-carboxylate reductase family.</text>
</comment>
<dbReference type="InterPro" id="IPR008927">
    <property type="entry name" value="6-PGluconate_DH-like_C_sf"/>
</dbReference>
<comment type="catalytic activity">
    <reaction evidence="4">
        <text>L-proline + NAD(+) = (S)-1-pyrroline-5-carboxylate + NADH + 2 H(+)</text>
        <dbReference type="Rhea" id="RHEA:14105"/>
        <dbReference type="ChEBI" id="CHEBI:15378"/>
        <dbReference type="ChEBI" id="CHEBI:17388"/>
        <dbReference type="ChEBI" id="CHEBI:57540"/>
        <dbReference type="ChEBI" id="CHEBI:57945"/>
        <dbReference type="ChEBI" id="CHEBI:60039"/>
        <dbReference type="EC" id="1.5.1.2"/>
    </reaction>
</comment>
<evidence type="ECO:0000313" key="10">
    <source>
        <dbReference type="Proteomes" id="UP000017831"/>
    </source>
</evidence>
<feature type="binding site" evidence="6">
    <location>
        <begin position="69"/>
        <end position="72"/>
    </location>
    <ligand>
        <name>NADP(+)</name>
        <dbReference type="ChEBI" id="CHEBI:58349"/>
    </ligand>
</feature>
<feature type="binding site" evidence="6">
    <location>
        <begin position="6"/>
        <end position="11"/>
    </location>
    <ligand>
        <name>NADP(+)</name>
        <dbReference type="ChEBI" id="CHEBI:58349"/>
    </ligand>
</feature>
<dbReference type="FunFam" id="1.10.3730.10:FF:000004">
    <property type="entry name" value="Pyrroline-5-carboxylate reductase"/>
    <property type="match status" value="1"/>
</dbReference>
<dbReference type="RefSeq" id="WP_005941548.1">
    <property type="nucleotide sequence ID" value="NZ_KB890326.1"/>
</dbReference>
<dbReference type="EC" id="1.5.1.2" evidence="4 5"/>
<dbReference type="EMBL" id="AQHY01000028">
    <property type="protein sequence ID" value="EOA54023.1"/>
    <property type="molecule type" value="Genomic_DNA"/>
</dbReference>
<dbReference type="Pfam" id="PF03807">
    <property type="entry name" value="F420_oxidored"/>
    <property type="match status" value="1"/>
</dbReference>
<dbReference type="NCBIfam" id="TIGR00112">
    <property type="entry name" value="proC"/>
    <property type="match status" value="1"/>
</dbReference>
<dbReference type="Proteomes" id="UP000017831">
    <property type="component" value="Unassembled WGS sequence"/>
</dbReference>
<dbReference type="Gene3D" id="3.40.50.720">
    <property type="entry name" value="NAD(P)-binding Rossmann-like Domain"/>
    <property type="match status" value="1"/>
</dbReference>